<organism evidence="3 4">
    <name type="scientific">Neofusicoccum ribis</name>
    <dbReference type="NCBI Taxonomy" id="45134"/>
    <lineage>
        <taxon>Eukaryota</taxon>
        <taxon>Fungi</taxon>
        <taxon>Dikarya</taxon>
        <taxon>Ascomycota</taxon>
        <taxon>Pezizomycotina</taxon>
        <taxon>Dothideomycetes</taxon>
        <taxon>Dothideomycetes incertae sedis</taxon>
        <taxon>Botryosphaeriales</taxon>
        <taxon>Botryosphaeriaceae</taxon>
        <taxon>Neofusicoccum</taxon>
    </lineage>
</organism>
<evidence type="ECO:0000313" key="3">
    <source>
        <dbReference type="EMBL" id="KAL1616272.1"/>
    </source>
</evidence>
<feature type="region of interest" description="Disordered" evidence="1">
    <location>
        <begin position="1"/>
        <end position="27"/>
    </location>
</feature>
<gene>
    <name evidence="3" type="ORF">SLS56_011485</name>
</gene>
<dbReference type="InterPro" id="IPR003615">
    <property type="entry name" value="HNH_nuc"/>
</dbReference>
<reference evidence="3 4" key="1">
    <citation type="submission" date="2024-02" db="EMBL/GenBank/DDBJ databases">
        <title>De novo assembly and annotation of 12 fungi associated with fruit tree decline syndrome in Ontario, Canada.</title>
        <authorList>
            <person name="Sulman M."/>
            <person name="Ellouze W."/>
            <person name="Ilyukhin E."/>
        </authorList>
    </citation>
    <scope>NUCLEOTIDE SEQUENCE [LARGE SCALE GENOMIC DNA]</scope>
    <source>
        <strain evidence="3 4">M1-105</strain>
    </source>
</reference>
<evidence type="ECO:0000259" key="2">
    <source>
        <dbReference type="Pfam" id="PF13391"/>
    </source>
</evidence>
<evidence type="ECO:0000256" key="1">
    <source>
        <dbReference type="SAM" id="MobiDB-lite"/>
    </source>
</evidence>
<keyword evidence="4" id="KW-1185">Reference proteome</keyword>
<dbReference type="EMBL" id="JAJVDC020000273">
    <property type="protein sequence ID" value="KAL1616272.1"/>
    <property type="molecule type" value="Genomic_DNA"/>
</dbReference>
<name>A0ABR3SBG1_9PEZI</name>
<comment type="caution">
    <text evidence="3">The sequence shown here is derived from an EMBL/GenBank/DDBJ whole genome shotgun (WGS) entry which is preliminary data.</text>
</comment>
<sequence length="441" mass="50021">MARWPTLRPAYSSPSSHPDGDAQASADPSHRILVRHPHYAPSASLLLLLHAPDHPDGGIHHETLRVWCAAIADNRFDGCLSDTRDGPETDTPRDHVLRCREYFFLVPGSSLEHPYPVVPAFSHWRFPTKLPSDWRALPIAGERLAPAHSSASDHILERDVSCRFSGSCEGVQAAHVVPRGELLWFKRNEMDTRILDVRRTDAQALDDVTNRFLLRADLHDVFDQGRLVIASKRRPAERGSSPSRPSLAIHVLAPSEELVRLYHNVDLKDLRGMAPEFLFARFVWSVFPQVQAFVSRGVRRRLRIYTEDGASETAWFSGDECSALSMPPPRPRSASSKRPRKRSISDFDLADQEPSHKRRATDSRRPCKQPLFSPPSDPSTPLTHIQRLRDDALKRERAAFGVENLVEEDLKWRDEAIGRTLSHEEAIRLYELWGLEVQREG</sequence>
<evidence type="ECO:0000313" key="4">
    <source>
        <dbReference type="Proteomes" id="UP001521116"/>
    </source>
</evidence>
<dbReference type="Proteomes" id="UP001521116">
    <property type="component" value="Unassembled WGS sequence"/>
</dbReference>
<dbReference type="Pfam" id="PF13391">
    <property type="entry name" value="HNH_2"/>
    <property type="match status" value="1"/>
</dbReference>
<feature type="domain" description="HNH nuclease" evidence="2">
    <location>
        <begin position="162"/>
        <end position="229"/>
    </location>
</feature>
<proteinExistence type="predicted"/>
<protein>
    <recommendedName>
        <fullName evidence="2">HNH nuclease domain-containing protein</fullName>
    </recommendedName>
</protein>
<feature type="region of interest" description="Disordered" evidence="1">
    <location>
        <begin position="319"/>
        <end position="383"/>
    </location>
</feature>
<accession>A0ABR3SBG1</accession>